<proteinExistence type="predicted"/>
<name>A0A5B7I781_PORTR</name>
<keyword evidence="3" id="KW-1185">Reference proteome</keyword>
<reference evidence="2 3" key="1">
    <citation type="submission" date="2019-05" db="EMBL/GenBank/DDBJ databases">
        <title>Another draft genome of Portunus trituberculatus and its Hox gene families provides insights of decapod evolution.</title>
        <authorList>
            <person name="Jeong J.-H."/>
            <person name="Song I."/>
            <person name="Kim S."/>
            <person name="Choi T."/>
            <person name="Kim D."/>
            <person name="Ryu S."/>
            <person name="Kim W."/>
        </authorList>
    </citation>
    <scope>NUCLEOTIDE SEQUENCE [LARGE SCALE GENOMIC DNA]</scope>
    <source>
        <tissue evidence="2">Muscle</tissue>
    </source>
</reference>
<feature type="compositionally biased region" description="Basic residues" evidence="1">
    <location>
        <begin position="46"/>
        <end position="67"/>
    </location>
</feature>
<dbReference type="Proteomes" id="UP000324222">
    <property type="component" value="Unassembled WGS sequence"/>
</dbReference>
<gene>
    <name evidence="2" type="ORF">E2C01_072635</name>
</gene>
<comment type="caution">
    <text evidence="2">The sequence shown here is derived from an EMBL/GenBank/DDBJ whole genome shotgun (WGS) entry which is preliminary data.</text>
</comment>
<dbReference type="EMBL" id="VSRR010047713">
    <property type="protein sequence ID" value="MPC78153.1"/>
    <property type="molecule type" value="Genomic_DNA"/>
</dbReference>
<dbReference type="AlphaFoldDB" id="A0A5B7I781"/>
<evidence type="ECO:0000313" key="3">
    <source>
        <dbReference type="Proteomes" id="UP000324222"/>
    </source>
</evidence>
<sequence length="96" mass="10675">MTAASSLEPPWWAARHPPAPQPPTHSSSPFHPCPRSTQRPGSRGRGSGHKPWRKRGRDGRLSRLKHQKSVCLTGIMQAREVSWCEGGVEEWRSGEG</sequence>
<protein>
    <submittedName>
        <fullName evidence="2">Uncharacterized protein</fullName>
    </submittedName>
</protein>
<evidence type="ECO:0000256" key="1">
    <source>
        <dbReference type="SAM" id="MobiDB-lite"/>
    </source>
</evidence>
<organism evidence="2 3">
    <name type="scientific">Portunus trituberculatus</name>
    <name type="common">Swimming crab</name>
    <name type="synonym">Neptunus trituberculatus</name>
    <dbReference type="NCBI Taxonomy" id="210409"/>
    <lineage>
        <taxon>Eukaryota</taxon>
        <taxon>Metazoa</taxon>
        <taxon>Ecdysozoa</taxon>
        <taxon>Arthropoda</taxon>
        <taxon>Crustacea</taxon>
        <taxon>Multicrustacea</taxon>
        <taxon>Malacostraca</taxon>
        <taxon>Eumalacostraca</taxon>
        <taxon>Eucarida</taxon>
        <taxon>Decapoda</taxon>
        <taxon>Pleocyemata</taxon>
        <taxon>Brachyura</taxon>
        <taxon>Eubrachyura</taxon>
        <taxon>Portunoidea</taxon>
        <taxon>Portunidae</taxon>
        <taxon>Portuninae</taxon>
        <taxon>Portunus</taxon>
    </lineage>
</organism>
<feature type="region of interest" description="Disordered" evidence="1">
    <location>
        <begin position="1"/>
        <end position="67"/>
    </location>
</feature>
<evidence type="ECO:0000313" key="2">
    <source>
        <dbReference type="EMBL" id="MPC78153.1"/>
    </source>
</evidence>
<accession>A0A5B7I781</accession>